<keyword evidence="3" id="KW-1185">Reference proteome</keyword>
<evidence type="ECO:0000313" key="3">
    <source>
        <dbReference type="Proteomes" id="UP000008524"/>
    </source>
</evidence>
<name>Q385Q3_TRYB2</name>
<proteinExistence type="predicted"/>
<dbReference type="GeneID" id="3664858"/>
<dbReference type="InParanoid" id="Q385Q3"/>
<dbReference type="KEGG" id="tbr:Tb11.02.2810"/>
<protein>
    <submittedName>
        <fullName evidence="2">Uncharacterized protein</fullName>
    </submittedName>
</protein>
<evidence type="ECO:0000313" key="2">
    <source>
        <dbReference type="EMBL" id="EAN79478.1"/>
    </source>
</evidence>
<dbReference type="GO" id="GO:0005654">
    <property type="term" value="C:nucleoplasm"/>
    <property type="evidence" value="ECO:0006056"/>
    <property type="project" value="Others"/>
</dbReference>
<reference evidence="2 3" key="2">
    <citation type="journal article" date="2005" name="Science">
        <title>The genome of the African trypanosome Trypanosoma brucei.</title>
        <authorList>
            <person name="Berriman M."/>
            <person name="Ghedin E."/>
            <person name="Hertz-Fowler C."/>
            <person name="Blandin G."/>
            <person name="Renauld H."/>
            <person name="Bartholomeu D.C."/>
            <person name="Lennard N.J."/>
            <person name="Caler E."/>
            <person name="Hamlin N.E."/>
            <person name="Haas B."/>
            <person name="Bohme U."/>
            <person name="Hannick L."/>
            <person name="Aslett M.A."/>
            <person name="Shallom J."/>
            <person name="Marcello L."/>
            <person name="Hou L."/>
            <person name="Wickstead B."/>
            <person name="Alsmark U.C."/>
            <person name="Arrowsmith C."/>
            <person name="Atkin R.J."/>
            <person name="Barron A.J."/>
            <person name="Bringaud F."/>
            <person name="Brooks K."/>
            <person name="Carrington M."/>
            <person name="Cherevach I."/>
            <person name="Chillingworth T.J."/>
            <person name="Churcher C."/>
            <person name="Clark L.N."/>
            <person name="Corton C.H."/>
            <person name="Cronin A."/>
            <person name="Davies R.M."/>
            <person name="Doggett J."/>
            <person name="Djikeng A."/>
            <person name="Feldblyum T."/>
            <person name="Field M.C."/>
            <person name="Fraser A."/>
            <person name="Goodhead I."/>
            <person name="Hance Z."/>
            <person name="Harper D."/>
            <person name="Harris B.R."/>
            <person name="Hauser H."/>
            <person name="Hostetler J."/>
            <person name="Ivens A."/>
            <person name="Jagels K."/>
            <person name="Johnson D."/>
            <person name="Johnson J."/>
            <person name="Jones K."/>
            <person name="Kerhornou A.X."/>
            <person name="Koo H."/>
            <person name="Larke N."/>
            <person name="Landfear S."/>
            <person name="Larkin C."/>
            <person name="Leech V."/>
            <person name="Line A."/>
            <person name="Lord A."/>
            <person name="Macleod A."/>
            <person name="Mooney P.J."/>
            <person name="Moule S."/>
            <person name="Martin D.M."/>
            <person name="Morgan G.W."/>
            <person name="Mungall K."/>
            <person name="Norbertczak H."/>
            <person name="Ormond D."/>
            <person name="Pai G."/>
            <person name="Peacock C.S."/>
            <person name="Peterson J."/>
            <person name="Quail M.A."/>
            <person name="Rabbinowitsch E."/>
            <person name="Rajandream M.A."/>
            <person name="Reitter C."/>
            <person name="Salzberg S.L."/>
            <person name="Sanders M."/>
            <person name="Schobel S."/>
            <person name="Sharp S."/>
            <person name="Simmonds M."/>
            <person name="Simpson A.J."/>
            <person name="Tallon L."/>
            <person name="Turner C.M."/>
            <person name="Tait A."/>
            <person name="Tivey A.R."/>
            <person name="Van Aken S."/>
            <person name="Walker D."/>
            <person name="Wanless D."/>
            <person name="Wang S."/>
            <person name="White B."/>
            <person name="White O."/>
            <person name="Whitehead S."/>
            <person name="Woodward J."/>
            <person name="Wortman J."/>
            <person name="Adams M.D."/>
            <person name="Embley T.M."/>
            <person name="Gull K."/>
            <person name="Ullu E."/>
            <person name="Barry J.D."/>
            <person name="Fairlamb A.H."/>
            <person name="Opperdoes F."/>
            <person name="Barrell B.G."/>
            <person name="Donelson J.E."/>
            <person name="Hall N."/>
            <person name="Fraser C.M."/>
            <person name="Melville S.E."/>
            <person name="El-Sayed N.M."/>
        </authorList>
    </citation>
    <scope>NUCLEOTIDE SEQUENCE [LARGE SCALE GENOMIC DNA]</scope>
    <source>
        <strain evidence="2 3">927/4 GUTat10.1</strain>
    </source>
</reference>
<sequence>MDKALCTSLSCQSRPKRCRGSDNPQFGTSFSSGSNVPEMSLLSSAVQQAVEKVFSEHASDVGSELLSDEIFTSSVCRAILPSEDGAKPLSDQELQQRVRSCLEVVLAGKVDEERQLLVSEALTHQLAEVLLKAPPLIAATGVSQEENVQPDVKRVRSVFAGSSMSTVRVGVAPVGKVNSSGSLLPPPAPLSSVFSGSAVYPVRVVAFHNLPSKYCEKEALKEQLAEICARIPHSYYLNVHCVQSEHKAIASFGTKEAAAAVAFIVNTSGIHAPQTDGKDAGAPTVSAQPATEEEQEAVWAPLVEQVKALEESWSSWDEKFRANPPYKLYQEWVEAKNRGVGLDEALQQLTATNKVSEGQVTDTASYGVVESGTATVGLTQEGLQKKLVLLQGRLECKKIIERTEECMRELLGDTFSGSLERACSGPTHSTSSATLSNPRKALFIYDLPRPFDDVELVRFLQYVGVEPVHIWRNSAVPTTVCVELPSIGRVFTVLRQLDGTNMKFAGATFSRKYASTPQNASSCPLTVT</sequence>
<dbReference type="RefSeq" id="XP_828590.1">
    <property type="nucleotide sequence ID" value="XM_823497.1"/>
</dbReference>
<feature type="region of interest" description="Disordered" evidence="1">
    <location>
        <begin position="273"/>
        <end position="294"/>
    </location>
</feature>
<dbReference type="PaxDb" id="5691-EAN79478"/>
<organism evidence="2 3">
    <name type="scientific">Trypanosoma brucei brucei (strain 927/4 GUTat10.1)</name>
    <dbReference type="NCBI Taxonomy" id="185431"/>
    <lineage>
        <taxon>Eukaryota</taxon>
        <taxon>Discoba</taxon>
        <taxon>Euglenozoa</taxon>
        <taxon>Kinetoplastea</taxon>
        <taxon>Metakinetoplastina</taxon>
        <taxon>Trypanosomatida</taxon>
        <taxon>Trypanosomatidae</taxon>
        <taxon>Trypanosoma</taxon>
    </lineage>
</organism>
<evidence type="ECO:0000256" key="1">
    <source>
        <dbReference type="SAM" id="MobiDB-lite"/>
    </source>
</evidence>
<dbReference type="OrthoDB" id="245077at2759"/>
<reference evidence="2 3" key="1">
    <citation type="journal article" date="2005" name="Science">
        <title>Comparative genomics of trypanosomatid parasitic protozoa.</title>
        <authorList>
            <person name="El-Sayed N.M."/>
            <person name="Myler P.J."/>
            <person name="Blandin G."/>
            <person name="Berriman M."/>
            <person name="Crabtree J."/>
            <person name="Aggarwal G."/>
            <person name="Caler E."/>
            <person name="Renauld H."/>
            <person name="Worthey E.A."/>
            <person name="Hertz-Fowler C."/>
            <person name="Ghedin E."/>
            <person name="Peacock C."/>
            <person name="Bartholomeu D.C."/>
            <person name="Haas B.J."/>
            <person name="Tran A.N."/>
            <person name="Wortman J.R."/>
            <person name="Alsmark U.C."/>
            <person name="Angiuoli S."/>
            <person name="Anupama A."/>
            <person name="Badger J."/>
            <person name="Bringaud F."/>
            <person name="Cadag E."/>
            <person name="Carlton J.M."/>
            <person name="Cerqueira G.C."/>
            <person name="Creasy T."/>
            <person name="Delcher A.L."/>
            <person name="Djikeng A."/>
            <person name="Embley T.M."/>
            <person name="Hauser C."/>
            <person name="Ivens A.C."/>
            <person name="Kummerfeld S.K."/>
            <person name="Pereira-Leal J.B."/>
            <person name="Nilsson D."/>
            <person name="Peterson J."/>
            <person name="Salzberg S.L."/>
            <person name="Shallom J."/>
            <person name="Silva J.C."/>
            <person name="Sundaram J."/>
            <person name="Westenberger S."/>
            <person name="White O."/>
            <person name="Melville S.E."/>
            <person name="Donelson J.E."/>
            <person name="Andersson B."/>
            <person name="Stuart K.D."/>
            <person name="Hall N."/>
        </authorList>
    </citation>
    <scope>NUCLEOTIDE SEQUENCE [LARGE SCALE GENOMIC DNA]</scope>
    <source>
        <strain evidence="2 3">927/4 GUTat10.1</strain>
    </source>
</reference>
<dbReference type="Proteomes" id="UP000008524">
    <property type="component" value="Chromosome 11"/>
</dbReference>
<dbReference type="EMBL" id="CH464491">
    <property type="protein sequence ID" value="EAN79478.1"/>
    <property type="molecule type" value="Genomic_DNA"/>
</dbReference>
<dbReference type="AlphaFoldDB" id="Q385Q3"/>
<accession>Q385Q3</accession>
<dbReference type="GO" id="GO:0005634">
    <property type="term" value="C:nucleus"/>
    <property type="evidence" value="ECO:0000314"/>
    <property type="project" value="GeneDB"/>
</dbReference>
<dbReference type="GO" id="GO:0003729">
    <property type="term" value="F:mRNA binding"/>
    <property type="evidence" value="ECO:0000314"/>
    <property type="project" value="GeneDB"/>
</dbReference>
<gene>
    <name evidence="2" type="ORF">Tb11.02.2810</name>
</gene>